<comment type="similarity">
    <text evidence="2">Belongs to the major facilitator superfamily. Sugar transporter (TC 2.A.1.1) family.</text>
</comment>
<proteinExistence type="inferred from homology"/>
<dbReference type="Proteomes" id="UP001152885">
    <property type="component" value="Unassembled WGS sequence"/>
</dbReference>
<organism evidence="9 10">
    <name type="scientific">Candida verbasci</name>
    <dbReference type="NCBI Taxonomy" id="1227364"/>
    <lineage>
        <taxon>Eukaryota</taxon>
        <taxon>Fungi</taxon>
        <taxon>Dikarya</taxon>
        <taxon>Ascomycota</taxon>
        <taxon>Saccharomycotina</taxon>
        <taxon>Pichiomycetes</taxon>
        <taxon>Debaryomycetaceae</taxon>
        <taxon>Candida/Lodderomyces clade</taxon>
        <taxon>Candida</taxon>
    </lineage>
</organism>
<keyword evidence="6 7" id="KW-0472">Membrane</keyword>
<dbReference type="Gene3D" id="1.20.1250.20">
    <property type="entry name" value="MFS general substrate transporter like domains"/>
    <property type="match status" value="1"/>
</dbReference>
<dbReference type="GO" id="GO:0016020">
    <property type="term" value="C:membrane"/>
    <property type="evidence" value="ECO:0007669"/>
    <property type="project" value="UniProtKB-SubCell"/>
</dbReference>
<sequence length="549" mass="62627">MKSMQKVKKMYNSYAIGLAVSLFSFIAGMELYSYLSIKNSEIFTTLYEKPTKFETNLLKSCNYLGAIAGSVIGGEIAEHFGFIKSMECLCIFWIIGIIFTFVSDTISMLILGKIINGVAVGITFISIPIYQFEIIPIKRRGRVLSLFLFVSNLGNLISFLIPNMLIEQKNSTYNAKYVRLYWLIELIPLIFAIVMLPFIPESPKWLAVNSDWSTAADVLESIEIKNSSTKDLKQQRKINLNRAKLGDKHFVTQNYSSTSDDLKSCSINRLFGKRYIRETSIAIIMKFLIDFIAISNISESIDYISESCQISTLDDFKTVQTAQLIARVVFSTIPILISDVMRRKDILVYGTFLVTCIMFSYMVVFLGFSKPRSVASHSDWFLKVEFFGNSASTVLALTGLLDVLYYTMIIPISWLYTIESLTHSTRIRGWIVVTSLHWLFESSISLTFPFLFQHLNGWIFFIISFICLITLVFTTKLQETKGKILIESGYRNIGLNSSETETTVSANNYKSALYDEKMSINKINTPPLNPFQSKWELKQKLDKENDDYL</sequence>
<dbReference type="OrthoDB" id="4142200at2759"/>
<dbReference type="GO" id="GO:1904659">
    <property type="term" value="P:D-glucose transmembrane transport"/>
    <property type="evidence" value="ECO:0007669"/>
    <property type="project" value="TreeGrafter"/>
</dbReference>
<keyword evidence="10" id="KW-1185">Reference proteome</keyword>
<evidence type="ECO:0000259" key="8">
    <source>
        <dbReference type="PROSITE" id="PS50850"/>
    </source>
</evidence>
<dbReference type="PROSITE" id="PS00217">
    <property type="entry name" value="SUGAR_TRANSPORT_2"/>
    <property type="match status" value="1"/>
</dbReference>
<evidence type="ECO:0000256" key="5">
    <source>
        <dbReference type="ARBA" id="ARBA00022989"/>
    </source>
</evidence>
<comment type="subcellular location">
    <subcellularLocation>
        <location evidence="1">Membrane</location>
        <topology evidence="1">Multi-pass membrane protein</topology>
    </subcellularLocation>
</comment>
<feature type="transmembrane region" description="Helical" evidence="7">
    <location>
        <begin position="430"/>
        <end position="452"/>
    </location>
</feature>
<accession>A0A9W4TWR4</accession>
<name>A0A9W4TWR4_9ASCO</name>
<dbReference type="SUPFAM" id="SSF103473">
    <property type="entry name" value="MFS general substrate transporter"/>
    <property type="match status" value="1"/>
</dbReference>
<evidence type="ECO:0000256" key="3">
    <source>
        <dbReference type="ARBA" id="ARBA00022448"/>
    </source>
</evidence>
<evidence type="ECO:0000256" key="1">
    <source>
        <dbReference type="ARBA" id="ARBA00004141"/>
    </source>
</evidence>
<dbReference type="InterPro" id="IPR036259">
    <property type="entry name" value="MFS_trans_sf"/>
</dbReference>
<feature type="transmembrane region" description="Helical" evidence="7">
    <location>
        <begin position="143"/>
        <end position="161"/>
    </location>
</feature>
<dbReference type="InterPro" id="IPR005829">
    <property type="entry name" value="Sugar_transporter_CS"/>
</dbReference>
<reference evidence="9" key="1">
    <citation type="submission" date="2022-12" db="EMBL/GenBank/DDBJ databases">
        <authorList>
            <person name="Brejova B."/>
        </authorList>
    </citation>
    <scope>NUCLEOTIDE SEQUENCE</scope>
</reference>
<keyword evidence="4 7" id="KW-0812">Transmembrane</keyword>
<dbReference type="InterPro" id="IPR005828">
    <property type="entry name" value="MFS_sugar_transport-like"/>
</dbReference>
<dbReference type="InterPro" id="IPR020846">
    <property type="entry name" value="MFS_dom"/>
</dbReference>
<feature type="transmembrane region" description="Helical" evidence="7">
    <location>
        <begin position="458"/>
        <end position="475"/>
    </location>
</feature>
<feature type="transmembrane region" description="Helical" evidence="7">
    <location>
        <begin position="89"/>
        <end position="108"/>
    </location>
</feature>
<keyword evidence="3" id="KW-0813">Transport</keyword>
<comment type="caution">
    <text evidence="9">The sequence shown here is derived from an EMBL/GenBank/DDBJ whole genome shotgun (WGS) entry which is preliminary data.</text>
</comment>
<protein>
    <recommendedName>
        <fullName evidence="8">Major facilitator superfamily (MFS) profile domain-containing protein</fullName>
    </recommendedName>
</protein>
<dbReference type="AlphaFoldDB" id="A0A9W4TWR4"/>
<evidence type="ECO:0000313" key="10">
    <source>
        <dbReference type="Proteomes" id="UP001152885"/>
    </source>
</evidence>
<dbReference type="PANTHER" id="PTHR48023:SF4">
    <property type="entry name" value="D-XYLOSE-PROTON SYMPORTER-LIKE 2"/>
    <property type="match status" value="1"/>
</dbReference>
<feature type="transmembrane region" description="Helical" evidence="7">
    <location>
        <begin position="346"/>
        <end position="368"/>
    </location>
</feature>
<feature type="transmembrane region" description="Helical" evidence="7">
    <location>
        <begin position="181"/>
        <end position="199"/>
    </location>
</feature>
<dbReference type="PANTHER" id="PTHR48023">
    <property type="entry name" value="D-XYLOSE-PROTON SYMPORTER-LIKE 2"/>
    <property type="match status" value="1"/>
</dbReference>
<evidence type="ECO:0000256" key="6">
    <source>
        <dbReference type="ARBA" id="ARBA00023136"/>
    </source>
</evidence>
<feature type="domain" description="Major facilitator superfamily (MFS) profile" evidence="8">
    <location>
        <begin position="16"/>
        <end position="482"/>
    </location>
</feature>
<dbReference type="PROSITE" id="PS50850">
    <property type="entry name" value="MFS"/>
    <property type="match status" value="1"/>
</dbReference>
<evidence type="ECO:0000256" key="2">
    <source>
        <dbReference type="ARBA" id="ARBA00010992"/>
    </source>
</evidence>
<dbReference type="InterPro" id="IPR050820">
    <property type="entry name" value="MFS_Sugar_Transporter"/>
</dbReference>
<gene>
    <name evidence="9" type="ORF">CANVERA_P1625</name>
</gene>
<dbReference type="Pfam" id="PF00083">
    <property type="entry name" value="Sugar_tr"/>
    <property type="match status" value="1"/>
</dbReference>
<evidence type="ECO:0000313" key="9">
    <source>
        <dbReference type="EMBL" id="CAI5757108.1"/>
    </source>
</evidence>
<feature type="transmembrane region" description="Helical" evidence="7">
    <location>
        <begin position="12"/>
        <end position="37"/>
    </location>
</feature>
<evidence type="ECO:0000256" key="4">
    <source>
        <dbReference type="ARBA" id="ARBA00022692"/>
    </source>
</evidence>
<dbReference type="EMBL" id="CANTUO010000001">
    <property type="protein sequence ID" value="CAI5757108.1"/>
    <property type="molecule type" value="Genomic_DNA"/>
</dbReference>
<evidence type="ECO:0000256" key="7">
    <source>
        <dbReference type="SAM" id="Phobius"/>
    </source>
</evidence>
<feature type="transmembrane region" description="Helical" evidence="7">
    <location>
        <begin position="57"/>
        <end position="77"/>
    </location>
</feature>
<dbReference type="GO" id="GO:0022857">
    <property type="term" value="F:transmembrane transporter activity"/>
    <property type="evidence" value="ECO:0007669"/>
    <property type="project" value="InterPro"/>
</dbReference>
<feature type="transmembrane region" description="Helical" evidence="7">
    <location>
        <begin position="394"/>
        <end position="418"/>
    </location>
</feature>
<feature type="transmembrane region" description="Helical" evidence="7">
    <location>
        <begin position="114"/>
        <end position="131"/>
    </location>
</feature>
<keyword evidence="5 7" id="KW-1133">Transmembrane helix</keyword>